<dbReference type="AlphaFoldDB" id="A0A6C0J520"/>
<dbReference type="EMBL" id="MN740295">
    <property type="protein sequence ID" value="QHT98733.1"/>
    <property type="molecule type" value="Genomic_DNA"/>
</dbReference>
<accession>A0A6C0J520</accession>
<dbReference type="Pfam" id="PF00080">
    <property type="entry name" value="Sod_Cu"/>
    <property type="match status" value="1"/>
</dbReference>
<dbReference type="PROSITE" id="PS00087">
    <property type="entry name" value="SOD_CU_ZN_1"/>
    <property type="match status" value="1"/>
</dbReference>
<dbReference type="PRINTS" id="PR00068">
    <property type="entry name" value="CUZNDISMTASE"/>
</dbReference>
<evidence type="ECO:0000259" key="1">
    <source>
        <dbReference type="Pfam" id="PF00080"/>
    </source>
</evidence>
<dbReference type="Gene3D" id="2.60.40.200">
    <property type="entry name" value="Superoxide dismutase, copper/zinc binding domain"/>
    <property type="match status" value="1"/>
</dbReference>
<dbReference type="InterPro" id="IPR001424">
    <property type="entry name" value="SOD_Cu_Zn_dom"/>
</dbReference>
<sequence>MNREITNKAIAIFNNKNVKGTVTFYQLADSDGLQVFFDLYDLPPSTVRAIHVHEFGDETNGCASLGGHFNPTNKEHGSIFIDINQSHTGELINNLKSDSSGRFVYNYFDPRIKISGLVCFSIVGRSVVIHEGIDDLGLGDNPESKITGNAGARMACAVIGLAKCC</sequence>
<dbReference type="GO" id="GO:0005507">
    <property type="term" value="F:copper ion binding"/>
    <property type="evidence" value="ECO:0007669"/>
    <property type="project" value="InterPro"/>
</dbReference>
<protein>
    <recommendedName>
        <fullName evidence="1">Superoxide dismutase copper/zinc binding domain-containing protein</fullName>
    </recommendedName>
</protein>
<dbReference type="InterPro" id="IPR036423">
    <property type="entry name" value="SOD-like_Cu/Zn_dom_sf"/>
</dbReference>
<dbReference type="PROSITE" id="PS00332">
    <property type="entry name" value="SOD_CU_ZN_2"/>
    <property type="match status" value="1"/>
</dbReference>
<dbReference type="SUPFAM" id="SSF49329">
    <property type="entry name" value="Cu,Zn superoxide dismutase-like"/>
    <property type="match status" value="1"/>
</dbReference>
<dbReference type="GO" id="GO:0006801">
    <property type="term" value="P:superoxide metabolic process"/>
    <property type="evidence" value="ECO:0007669"/>
    <property type="project" value="InterPro"/>
</dbReference>
<organism evidence="2">
    <name type="scientific">viral metagenome</name>
    <dbReference type="NCBI Taxonomy" id="1070528"/>
    <lineage>
        <taxon>unclassified sequences</taxon>
        <taxon>metagenomes</taxon>
        <taxon>organismal metagenomes</taxon>
    </lineage>
</organism>
<proteinExistence type="predicted"/>
<name>A0A6C0J520_9ZZZZ</name>
<feature type="domain" description="Superoxide dismutase copper/zinc binding" evidence="1">
    <location>
        <begin position="18"/>
        <end position="159"/>
    </location>
</feature>
<reference evidence="2" key="1">
    <citation type="journal article" date="2020" name="Nature">
        <title>Giant virus diversity and host interactions through global metagenomics.</title>
        <authorList>
            <person name="Schulz F."/>
            <person name="Roux S."/>
            <person name="Paez-Espino D."/>
            <person name="Jungbluth S."/>
            <person name="Walsh D.A."/>
            <person name="Denef V.J."/>
            <person name="McMahon K.D."/>
            <person name="Konstantinidis K.T."/>
            <person name="Eloe-Fadrosh E.A."/>
            <person name="Kyrpides N.C."/>
            <person name="Woyke T."/>
        </authorList>
    </citation>
    <scope>NUCLEOTIDE SEQUENCE</scope>
    <source>
        <strain evidence="2">GVMAG-M-3300025676-16</strain>
    </source>
</reference>
<dbReference type="CDD" id="cd00305">
    <property type="entry name" value="Cu-Zn_Superoxide_Dismutase"/>
    <property type="match status" value="1"/>
</dbReference>
<dbReference type="InterPro" id="IPR018152">
    <property type="entry name" value="SOD_Cu/Zn_BS"/>
</dbReference>
<evidence type="ECO:0000313" key="2">
    <source>
        <dbReference type="EMBL" id="QHT98733.1"/>
    </source>
</evidence>
<dbReference type="InterPro" id="IPR024134">
    <property type="entry name" value="SOD_Cu/Zn_/chaperone"/>
</dbReference>
<dbReference type="PANTHER" id="PTHR10003">
    <property type="entry name" value="SUPEROXIDE DISMUTASE CU-ZN -RELATED"/>
    <property type="match status" value="1"/>
</dbReference>